<dbReference type="GO" id="GO:0046983">
    <property type="term" value="F:protein dimerization activity"/>
    <property type="evidence" value="ECO:0007669"/>
    <property type="project" value="InterPro"/>
</dbReference>
<protein>
    <recommendedName>
        <fullName evidence="7">BHLH domain-containing protein</fullName>
    </recommendedName>
</protein>
<dbReference type="Gene3D" id="4.10.280.10">
    <property type="entry name" value="Helix-loop-helix DNA-binding domain"/>
    <property type="match status" value="1"/>
</dbReference>
<keyword evidence="4" id="KW-0238">DNA-binding</keyword>
<gene>
    <name evidence="8" type="ORF">L1049_020353</name>
</gene>
<dbReference type="PANTHER" id="PTHR13935">
    <property type="entry name" value="ACHAETE-SCUTE TRANSCRIPTION FACTOR-RELATED"/>
    <property type="match status" value="1"/>
</dbReference>
<keyword evidence="6" id="KW-0539">Nucleus</keyword>
<evidence type="ECO:0000256" key="2">
    <source>
        <dbReference type="ARBA" id="ARBA00011738"/>
    </source>
</evidence>
<evidence type="ECO:0000256" key="3">
    <source>
        <dbReference type="ARBA" id="ARBA00023015"/>
    </source>
</evidence>
<dbReference type="CDD" id="cd18914">
    <property type="entry name" value="bHLH_AtORG2_like"/>
    <property type="match status" value="1"/>
</dbReference>
<evidence type="ECO:0000313" key="8">
    <source>
        <dbReference type="EMBL" id="KAK9292386.1"/>
    </source>
</evidence>
<dbReference type="SUPFAM" id="SSF47459">
    <property type="entry name" value="HLH, helix-loop-helix DNA-binding domain"/>
    <property type="match status" value="1"/>
</dbReference>
<name>A0AAP0S7U3_LIQFO</name>
<evidence type="ECO:0000256" key="4">
    <source>
        <dbReference type="ARBA" id="ARBA00023125"/>
    </source>
</evidence>
<feature type="domain" description="BHLH" evidence="7">
    <location>
        <begin position="68"/>
        <end position="120"/>
    </location>
</feature>
<comment type="caution">
    <text evidence="8">The sequence shown here is derived from an EMBL/GenBank/DDBJ whole genome shotgun (WGS) entry which is preliminary data.</text>
</comment>
<evidence type="ECO:0000259" key="7">
    <source>
        <dbReference type="PROSITE" id="PS50888"/>
    </source>
</evidence>
<dbReference type="InterPro" id="IPR036638">
    <property type="entry name" value="HLH_DNA-bd_sf"/>
</dbReference>
<keyword evidence="3" id="KW-0805">Transcription regulation</keyword>
<comment type="subunit">
    <text evidence="2">Homodimer.</text>
</comment>
<dbReference type="PROSITE" id="PS50888">
    <property type="entry name" value="BHLH"/>
    <property type="match status" value="1"/>
</dbReference>
<accession>A0AAP0S7U3</accession>
<evidence type="ECO:0000256" key="6">
    <source>
        <dbReference type="ARBA" id="ARBA00023242"/>
    </source>
</evidence>
<dbReference type="GO" id="GO:0000981">
    <property type="term" value="F:DNA-binding transcription factor activity, RNA polymerase II-specific"/>
    <property type="evidence" value="ECO:0007669"/>
    <property type="project" value="TreeGrafter"/>
</dbReference>
<keyword evidence="5" id="KW-0804">Transcription</keyword>
<keyword evidence="9" id="KW-1185">Reference proteome</keyword>
<reference evidence="8 9" key="1">
    <citation type="journal article" date="2024" name="Plant J.">
        <title>Genome sequences and population genomics reveal climatic adaptation and genomic divergence between two closely related sweetgum species.</title>
        <authorList>
            <person name="Xu W.Q."/>
            <person name="Ren C.Q."/>
            <person name="Zhang X.Y."/>
            <person name="Comes H.P."/>
            <person name="Liu X.H."/>
            <person name="Li Y.G."/>
            <person name="Kettle C.J."/>
            <person name="Jalonen R."/>
            <person name="Gaisberger H."/>
            <person name="Ma Y.Z."/>
            <person name="Qiu Y.X."/>
        </authorList>
    </citation>
    <scope>NUCLEOTIDE SEQUENCE [LARGE SCALE GENOMIC DNA]</scope>
    <source>
        <strain evidence="8">Hangzhou</strain>
    </source>
</reference>
<dbReference type="InterPro" id="IPR011598">
    <property type="entry name" value="bHLH_dom"/>
</dbReference>
<dbReference type="GO" id="GO:0000977">
    <property type="term" value="F:RNA polymerase II transcription regulatory region sequence-specific DNA binding"/>
    <property type="evidence" value="ECO:0007669"/>
    <property type="project" value="TreeGrafter"/>
</dbReference>
<dbReference type="GO" id="GO:0090575">
    <property type="term" value="C:RNA polymerase II transcription regulator complex"/>
    <property type="evidence" value="ECO:0007669"/>
    <property type="project" value="TreeGrafter"/>
</dbReference>
<sequence>MFNFNSNQSDEQLFEISFTPHQKQTVHQDLILGIAEMDGCNLVNNMEKGKGRGRKLLVIQEDNDDNKNKRMMHRDIERQRRQEMANLFASLRSQIPLEYIKGKLSIPDHMNGAVNYIKHLQKKIKDLDIKRENLRKLSNLSDLDHRKGSLADCSLNCATVRPCWGGVEIVISGGYGEEGLRLSRVLQMLLGEGLSVVNCVSTKVNERLLHTIQSEVSDLTCVDLPGLQRKLNDAIQSSIQISI</sequence>
<dbReference type="Pfam" id="PF00010">
    <property type="entry name" value="HLH"/>
    <property type="match status" value="1"/>
</dbReference>
<organism evidence="8 9">
    <name type="scientific">Liquidambar formosana</name>
    <name type="common">Formosan gum</name>
    <dbReference type="NCBI Taxonomy" id="63359"/>
    <lineage>
        <taxon>Eukaryota</taxon>
        <taxon>Viridiplantae</taxon>
        <taxon>Streptophyta</taxon>
        <taxon>Embryophyta</taxon>
        <taxon>Tracheophyta</taxon>
        <taxon>Spermatophyta</taxon>
        <taxon>Magnoliopsida</taxon>
        <taxon>eudicotyledons</taxon>
        <taxon>Gunneridae</taxon>
        <taxon>Pentapetalae</taxon>
        <taxon>Saxifragales</taxon>
        <taxon>Altingiaceae</taxon>
        <taxon>Liquidambar</taxon>
    </lineage>
</organism>
<dbReference type="FunFam" id="4.10.280.10:FF:000085">
    <property type="entry name" value="Transcription factor bHLH126"/>
    <property type="match status" value="1"/>
</dbReference>
<dbReference type="SMART" id="SM00353">
    <property type="entry name" value="HLH"/>
    <property type="match status" value="1"/>
</dbReference>
<proteinExistence type="predicted"/>
<evidence type="ECO:0000313" key="9">
    <source>
        <dbReference type="Proteomes" id="UP001415857"/>
    </source>
</evidence>
<dbReference type="PANTHER" id="PTHR13935:SF155">
    <property type="entry name" value="TRANSCRIPTION FACTOR BHLH120-LIKE"/>
    <property type="match status" value="1"/>
</dbReference>
<dbReference type="EMBL" id="JBBPBK010000001">
    <property type="protein sequence ID" value="KAK9292386.1"/>
    <property type="molecule type" value="Genomic_DNA"/>
</dbReference>
<dbReference type="Proteomes" id="UP001415857">
    <property type="component" value="Unassembled WGS sequence"/>
</dbReference>
<evidence type="ECO:0000256" key="5">
    <source>
        <dbReference type="ARBA" id="ARBA00023163"/>
    </source>
</evidence>
<comment type="subcellular location">
    <subcellularLocation>
        <location evidence="1">Nucleus</location>
    </subcellularLocation>
</comment>
<dbReference type="InterPro" id="IPR015660">
    <property type="entry name" value="MASH1/Ascl1a-like"/>
</dbReference>
<dbReference type="AlphaFoldDB" id="A0AAP0S7U3"/>
<evidence type="ECO:0000256" key="1">
    <source>
        <dbReference type="ARBA" id="ARBA00004123"/>
    </source>
</evidence>